<dbReference type="KEGG" id="nyu:D7D52_20125"/>
<organism evidence="1 2">
    <name type="scientific">Nocardia yunnanensis</name>
    <dbReference type="NCBI Taxonomy" id="2382165"/>
    <lineage>
        <taxon>Bacteria</taxon>
        <taxon>Bacillati</taxon>
        <taxon>Actinomycetota</taxon>
        <taxon>Actinomycetes</taxon>
        <taxon>Mycobacteriales</taxon>
        <taxon>Nocardiaceae</taxon>
        <taxon>Nocardia</taxon>
    </lineage>
</organism>
<accession>A0A386ZGN8</accession>
<reference evidence="1 2" key="1">
    <citation type="submission" date="2018-09" db="EMBL/GenBank/DDBJ databases">
        <title>Nocardia yunnanensis sp. nov., an actinomycete isolated from a soil sample.</title>
        <authorList>
            <person name="Zhang J."/>
        </authorList>
    </citation>
    <scope>NUCLEOTIDE SEQUENCE [LARGE SCALE GENOMIC DNA]</scope>
    <source>
        <strain evidence="1 2">CFHS0054</strain>
    </source>
</reference>
<proteinExistence type="predicted"/>
<sequence>MTLYHARHAITTSLVAECAEHEPGEPAPNWRLSWLEQPRWTREQATAAMELTELLVGPTATTGPAWQRAQAIASALGIDVEQARTALARRREERGRS</sequence>
<dbReference type="AlphaFoldDB" id="A0A386ZGN8"/>
<keyword evidence="2" id="KW-1185">Reference proteome</keyword>
<dbReference type="OrthoDB" id="4559038at2"/>
<protein>
    <submittedName>
        <fullName evidence="1">Uncharacterized protein</fullName>
    </submittedName>
</protein>
<dbReference type="EMBL" id="CP032568">
    <property type="protein sequence ID" value="AYF75765.1"/>
    <property type="molecule type" value="Genomic_DNA"/>
</dbReference>
<name>A0A386ZGN8_9NOCA</name>
<evidence type="ECO:0000313" key="1">
    <source>
        <dbReference type="EMBL" id="AYF75765.1"/>
    </source>
</evidence>
<gene>
    <name evidence="1" type="ORF">D7D52_20125</name>
</gene>
<evidence type="ECO:0000313" key="2">
    <source>
        <dbReference type="Proteomes" id="UP000267164"/>
    </source>
</evidence>
<dbReference type="Proteomes" id="UP000267164">
    <property type="component" value="Chromosome"/>
</dbReference>
<dbReference type="RefSeq" id="WP_120738595.1">
    <property type="nucleotide sequence ID" value="NZ_CP032568.1"/>
</dbReference>